<dbReference type="RefSeq" id="WP_190548133.1">
    <property type="nucleotide sequence ID" value="NZ_CAWPNO010000088.1"/>
</dbReference>
<evidence type="ECO:0000313" key="2">
    <source>
        <dbReference type="Proteomes" id="UP000658514"/>
    </source>
</evidence>
<reference evidence="1 2" key="1">
    <citation type="journal article" date="2020" name="ISME J.">
        <title>Comparative genomics reveals insights into cyanobacterial evolution and habitat adaptation.</title>
        <authorList>
            <person name="Chen M.Y."/>
            <person name="Teng W.K."/>
            <person name="Zhao L."/>
            <person name="Hu C.X."/>
            <person name="Zhou Y.K."/>
            <person name="Han B.P."/>
            <person name="Song L.R."/>
            <person name="Shu W.S."/>
        </authorList>
    </citation>
    <scope>NUCLEOTIDE SEQUENCE [LARGE SCALE GENOMIC DNA]</scope>
    <source>
        <strain evidence="1 2">FACHB-288</strain>
    </source>
</reference>
<comment type="caution">
    <text evidence="1">The sequence shown here is derived from an EMBL/GenBank/DDBJ whole genome shotgun (WGS) entry which is preliminary data.</text>
</comment>
<proteinExistence type="predicted"/>
<evidence type="ECO:0008006" key="3">
    <source>
        <dbReference type="Google" id="ProtNLM"/>
    </source>
</evidence>
<keyword evidence="2" id="KW-1185">Reference proteome</keyword>
<sequence>MRESVIYQDILQEGLKEGFERKAQEIAIKMINKNIEIETIVDITGLTFEQVEHLKAQTGNNQSQ</sequence>
<gene>
    <name evidence="1" type="ORF">H6G24_27190</name>
</gene>
<evidence type="ECO:0000313" key="1">
    <source>
        <dbReference type="EMBL" id="MBD2199122.1"/>
    </source>
</evidence>
<organism evidence="1 2">
    <name type="scientific">Calothrix parietina FACHB-288</name>
    <dbReference type="NCBI Taxonomy" id="2692896"/>
    <lineage>
        <taxon>Bacteria</taxon>
        <taxon>Bacillati</taxon>
        <taxon>Cyanobacteriota</taxon>
        <taxon>Cyanophyceae</taxon>
        <taxon>Nostocales</taxon>
        <taxon>Calotrichaceae</taxon>
        <taxon>Calothrix</taxon>
    </lineage>
</organism>
<dbReference type="Proteomes" id="UP000658514">
    <property type="component" value="Unassembled WGS sequence"/>
</dbReference>
<protein>
    <recommendedName>
        <fullName evidence="3">Transposase</fullName>
    </recommendedName>
</protein>
<name>A0ABR8AGF7_9CYAN</name>
<dbReference type="EMBL" id="JACJQH010000053">
    <property type="protein sequence ID" value="MBD2199122.1"/>
    <property type="molecule type" value="Genomic_DNA"/>
</dbReference>
<accession>A0ABR8AGF7</accession>